<dbReference type="PANTHER" id="PTHR30034:SF6">
    <property type="entry name" value="YOP PROTEINS TRANSLOCATION PROTEIN Q"/>
    <property type="match status" value="1"/>
</dbReference>
<evidence type="ECO:0000256" key="7">
    <source>
        <dbReference type="ARBA" id="ARBA00022779"/>
    </source>
</evidence>
<organism evidence="13 14">
    <name type="scientific">Luteitalea pratensis</name>
    <dbReference type="NCBI Taxonomy" id="1855912"/>
    <lineage>
        <taxon>Bacteria</taxon>
        <taxon>Pseudomonadati</taxon>
        <taxon>Acidobacteriota</taxon>
        <taxon>Vicinamibacteria</taxon>
        <taxon>Vicinamibacterales</taxon>
        <taxon>Vicinamibacteraceae</taxon>
        <taxon>Luteitalea</taxon>
    </lineage>
</organism>
<dbReference type="EMBL" id="CP015136">
    <property type="protein sequence ID" value="AMY10420.1"/>
    <property type="molecule type" value="Genomic_DNA"/>
</dbReference>
<gene>
    <name evidence="13" type="primary">fliM</name>
    <name evidence="13" type="ORF">LuPra_03650</name>
</gene>
<dbReference type="OrthoDB" id="9806941at2"/>
<dbReference type="InterPro" id="IPR001543">
    <property type="entry name" value="FliN-like_C"/>
</dbReference>
<dbReference type="PANTHER" id="PTHR30034">
    <property type="entry name" value="FLAGELLAR MOTOR SWITCH PROTEIN FLIM"/>
    <property type="match status" value="1"/>
</dbReference>
<dbReference type="CDD" id="cd17908">
    <property type="entry name" value="FliM"/>
    <property type="match status" value="1"/>
</dbReference>
<protein>
    <recommendedName>
        <fullName evidence="4 11">Flagellar motor switch protein FliM</fullName>
    </recommendedName>
</protein>
<dbReference type="Pfam" id="PF01052">
    <property type="entry name" value="FliMN_C"/>
    <property type="match status" value="1"/>
</dbReference>
<dbReference type="Proteomes" id="UP000076079">
    <property type="component" value="Chromosome"/>
</dbReference>
<keyword evidence="9" id="KW-0975">Bacterial flagellum</keyword>
<keyword evidence="13" id="KW-0966">Cell projection</keyword>
<keyword evidence="5" id="KW-1003">Cell membrane</keyword>
<dbReference type="RefSeq" id="WP_157899357.1">
    <property type="nucleotide sequence ID" value="NZ_CP015136.1"/>
</dbReference>
<dbReference type="GO" id="GO:0009425">
    <property type="term" value="C:bacterial-type flagellum basal body"/>
    <property type="evidence" value="ECO:0007669"/>
    <property type="project" value="UniProtKB-SubCell"/>
</dbReference>
<dbReference type="SUPFAM" id="SSF101801">
    <property type="entry name" value="Surface presentation of antigens (SPOA)"/>
    <property type="match status" value="1"/>
</dbReference>
<evidence type="ECO:0000259" key="12">
    <source>
        <dbReference type="Pfam" id="PF01052"/>
    </source>
</evidence>
<keyword evidence="13" id="KW-0282">Flagellum</keyword>
<keyword evidence="6" id="KW-0145">Chemotaxis</keyword>
<dbReference type="AlphaFoldDB" id="A0A143PQN0"/>
<dbReference type="Gene3D" id="2.30.330.10">
    <property type="entry name" value="SpoA-like"/>
    <property type="match status" value="1"/>
</dbReference>
<feature type="domain" description="Flagellar motor switch protein FliN-like C-terminal" evidence="12">
    <location>
        <begin position="251"/>
        <end position="317"/>
    </location>
</feature>
<evidence type="ECO:0000256" key="10">
    <source>
        <dbReference type="ARBA" id="ARBA00025044"/>
    </source>
</evidence>
<reference evidence="14" key="2">
    <citation type="submission" date="2016-04" db="EMBL/GenBank/DDBJ databases">
        <title>First Complete Genome Sequence of a Subdivision 6 Acidobacterium.</title>
        <authorList>
            <person name="Huang S."/>
            <person name="Vieira S."/>
            <person name="Bunk B."/>
            <person name="Riedel T."/>
            <person name="Sproeer C."/>
            <person name="Overmann J."/>
        </authorList>
    </citation>
    <scope>NUCLEOTIDE SEQUENCE [LARGE SCALE GENOMIC DNA]</scope>
    <source>
        <strain evidence="14">DSM 100886 HEG_-6_39</strain>
    </source>
</reference>
<dbReference type="PRINTS" id="PR00955">
    <property type="entry name" value="FLGMOTORFLIM"/>
</dbReference>
<reference evidence="13 14" key="1">
    <citation type="journal article" date="2016" name="Genome Announc.">
        <title>First Complete Genome Sequence of a Subdivision 6 Acidobacterium Strain.</title>
        <authorList>
            <person name="Huang S."/>
            <person name="Vieira S."/>
            <person name="Bunk B."/>
            <person name="Riedel T."/>
            <person name="Sproer C."/>
            <person name="Overmann J."/>
        </authorList>
    </citation>
    <scope>NUCLEOTIDE SEQUENCE [LARGE SCALE GENOMIC DNA]</scope>
    <source>
        <strain evidence="14">DSM 100886 HEG_-6_39</strain>
    </source>
</reference>
<evidence type="ECO:0000256" key="8">
    <source>
        <dbReference type="ARBA" id="ARBA00023136"/>
    </source>
</evidence>
<evidence type="ECO:0000256" key="5">
    <source>
        <dbReference type="ARBA" id="ARBA00022475"/>
    </source>
</evidence>
<dbReference type="PIRSF" id="PIRSF002888">
    <property type="entry name" value="FliM"/>
    <property type="match status" value="1"/>
</dbReference>
<evidence type="ECO:0000256" key="2">
    <source>
        <dbReference type="ARBA" id="ARBA00004202"/>
    </source>
</evidence>
<name>A0A143PQN0_LUTPR</name>
<proteinExistence type="inferred from homology"/>
<evidence type="ECO:0000256" key="11">
    <source>
        <dbReference type="NCBIfam" id="TIGR01397"/>
    </source>
</evidence>
<evidence type="ECO:0000256" key="9">
    <source>
        <dbReference type="ARBA" id="ARBA00023143"/>
    </source>
</evidence>
<evidence type="ECO:0000256" key="6">
    <source>
        <dbReference type="ARBA" id="ARBA00022500"/>
    </source>
</evidence>
<dbReference type="SUPFAM" id="SSF103039">
    <property type="entry name" value="CheC-like"/>
    <property type="match status" value="1"/>
</dbReference>
<dbReference type="Gene3D" id="3.40.1550.10">
    <property type="entry name" value="CheC-like"/>
    <property type="match status" value="1"/>
</dbReference>
<evidence type="ECO:0000256" key="1">
    <source>
        <dbReference type="ARBA" id="ARBA00004117"/>
    </source>
</evidence>
<evidence type="ECO:0000313" key="13">
    <source>
        <dbReference type="EMBL" id="AMY10420.1"/>
    </source>
</evidence>
<dbReference type="STRING" id="1855912.LuPra_03650"/>
<evidence type="ECO:0000313" key="14">
    <source>
        <dbReference type="Proteomes" id="UP000076079"/>
    </source>
</evidence>
<evidence type="ECO:0000256" key="3">
    <source>
        <dbReference type="ARBA" id="ARBA00011049"/>
    </source>
</evidence>
<dbReference type="InterPro" id="IPR001689">
    <property type="entry name" value="Flag_FliM"/>
</dbReference>
<evidence type="ECO:0000256" key="4">
    <source>
        <dbReference type="ARBA" id="ARBA00021898"/>
    </source>
</evidence>
<comment type="function">
    <text evidence="10">FliM is one of three proteins (FliG, FliN, FliM) that forms the rotor-mounted switch complex (C ring), located at the base of the basal body. This complex interacts with the CheY and CheZ chemotaxis proteins, in addition to contacting components of the motor that determine the direction of flagellar rotation.</text>
</comment>
<dbReference type="InterPro" id="IPR036429">
    <property type="entry name" value="SpoA-like_sf"/>
</dbReference>
<keyword evidence="14" id="KW-1185">Reference proteome</keyword>
<dbReference type="InterPro" id="IPR028976">
    <property type="entry name" value="CheC-like_sf"/>
</dbReference>
<keyword evidence="13" id="KW-0969">Cilium</keyword>
<keyword evidence="8" id="KW-0472">Membrane</keyword>
<dbReference type="GO" id="GO:0005886">
    <property type="term" value="C:plasma membrane"/>
    <property type="evidence" value="ECO:0007669"/>
    <property type="project" value="UniProtKB-SubCell"/>
</dbReference>
<dbReference type="Pfam" id="PF02154">
    <property type="entry name" value="FliM"/>
    <property type="match status" value="1"/>
</dbReference>
<dbReference type="KEGG" id="abac:LuPra_03650"/>
<comment type="subcellular location">
    <subcellularLocation>
        <location evidence="1">Bacterial flagellum basal body</location>
    </subcellularLocation>
    <subcellularLocation>
        <location evidence="2">Cell membrane</location>
        <topology evidence="2">Peripheral membrane protein</topology>
    </subcellularLocation>
</comment>
<keyword evidence="7" id="KW-0283">Flagellar rotation</keyword>
<dbReference type="GO" id="GO:0071978">
    <property type="term" value="P:bacterial-type flagellum-dependent swarming motility"/>
    <property type="evidence" value="ECO:0007669"/>
    <property type="project" value="TreeGrafter"/>
</dbReference>
<comment type="similarity">
    <text evidence="3">Belongs to the FliM family.</text>
</comment>
<accession>A0A143PQN0</accession>
<dbReference type="GO" id="GO:0003774">
    <property type="term" value="F:cytoskeletal motor activity"/>
    <property type="evidence" value="ECO:0007669"/>
    <property type="project" value="InterPro"/>
</dbReference>
<sequence>MSKILSQDEIDALLTSAAALEKTTHTEMPLAGESVIVYNFRRPDRVNKEQIRSLHFLHDRFARNISTSLSAYLRTVTDVNVTSVEQFTYSEFLMSLPDPTAFYAISLTPIEGLGALELNPSVAFSMIDRMLGGSGKGMAPTRGLTEIEHNVIDGVVKLVLEHLTETWRNIVDVRFRVNGRDTRPQMLQVAAPNEVVVLIGFDIKIGDARGMLNFCLPATAIETLGDSFTHTWYRSHREPTMNDRYQFWRTLGHLPVGVSATVETTLPARDVLELAPGDVLALGHRLSDPLQIRVCDTVKFEGYPMQEHGRAGVRLLHAVANPAVPEVVHG</sequence>
<dbReference type="NCBIfam" id="TIGR01397">
    <property type="entry name" value="fliM_switch"/>
    <property type="match status" value="1"/>
</dbReference>
<dbReference type="GO" id="GO:0050918">
    <property type="term" value="P:positive chemotaxis"/>
    <property type="evidence" value="ECO:0007669"/>
    <property type="project" value="TreeGrafter"/>
</dbReference>